<organism evidence="2 3">
    <name type="scientific">Chitinophaga jiangningensis</name>
    <dbReference type="NCBI Taxonomy" id="1419482"/>
    <lineage>
        <taxon>Bacteria</taxon>
        <taxon>Pseudomonadati</taxon>
        <taxon>Bacteroidota</taxon>
        <taxon>Chitinophagia</taxon>
        <taxon>Chitinophagales</taxon>
        <taxon>Chitinophagaceae</taxon>
        <taxon>Chitinophaga</taxon>
    </lineage>
</organism>
<protein>
    <submittedName>
        <fullName evidence="2">Type I restriction enzyme R protein N terminus (HSDR_N)</fullName>
    </submittedName>
</protein>
<evidence type="ECO:0000313" key="2">
    <source>
        <dbReference type="EMBL" id="SHM02689.1"/>
    </source>
</evidence>
<dbReference type="STRING" id="1419482.SAMN05444266_106119"/>
<dbReference type="EMBL" id="FRBL01000006">
    <property type="protein sequence ID" value="SHM02689.1"/>
    <property type="molecule type" value="Genomic_DNA"/>
</dbReference>
<proteinExistence type="predicted"/>
<gene>
    <name evidence="2" type="ORF">SAMN05444266_106119</name>
</gene>
<dbReference type="Proteomes" id="UP000184420">
    <property type="component" value="Unassembled WGS sequence"/>
</dbReference>
<sequence length="147" mass="17761">MIKIVFPEPDFKVIKEGDKTLIFDRLRKRYVILTPEEWVRQNFLQYLFKIKNYPPALTAVEREIYLGELKKRFDIVLYNREMTPWMLIECKEMNVPLSQQTLEQVVRYNMVIPAKYLVITNGTNTFCCTYNHATHQWNFLEELPDYE</sequence>
<dbReference type="RefSeq" id="WP_083550221.1">
    <property type="nucleotide sequence ID" value="NZ_FRBL01000006.1"/>
</dbReference>
<dbReference type="OrthoDB" id="9790377at2"/>
<evidence type="ECO:0000259" key="1">
    <source>
        <dbReference type="Pfam" id="PF13588"/>
    </source>
</evidence>
<name>A0A1M7FG85_9BACT</name>
<feature type="domain" description="Type I restriction enzyme R protein N-terminal" evidence="1">
    <location>
        <begin position="35"/>
        <end position="144"/>
    </location>
</feature>
<dbReference type="Pfam" id="PF13588">
    <property type="entry name" value="HSDR_N_2"/>
    <property type="match status" value="1"/>
</dbReference>
<accession>A0A1M7FG85</accession>
<keyword evidence="3" id="KW-1185">Reference proteome</keyword>
<reference evidence="2 3" key="1">
    <citation type="submission" date="2016-11" db="EMBL/GenBank/DDBJ databases">
        <authorList>
            <person name="Jaros S."/>
            <person name="Januszkiewicz K."/>
            <person name="Wedrychowicz H."/>
        </authorList>
    </citation>
    <scope>NUCLEOTIDE SEQUENCE [LARGE SCALE GENOMIC DNA]</scope>
    <source>
        <strain evidence="2 3">DSM 27406</strain>
    </source>
</reference>
<dbReference type="InterPro" id="IPR029464">
    <property type="entry name" value="HSDR_N"/>
</dbReference>
<evidence type="ECO:0000313" key="3">
    <source>
        <dbReference type="Proteomes" id="UP000184420"/>
    </source>
</evidence>
<dbReference type="AlphaFoldDB" id="A0A1M7FG85"/>